<proteinExistence type="predicted"/>
<dbReference type="SMART" id="SM00644">
    <property type="entry name" value="Ami_2"/>
    <property type="match status" value="1"/>
</dbReference>
<dbReference type="Gene3D" id="3.40.80.10">
    <property type="entry name" value="Peptidoglycan recognition protein-like"/>
    <property type="match status" value="1"/>
</dbReference>
<reference evidence="6 7" key="1">
    <citation type="submission" date="2011-05" db="EMBL/GenBank/DDBJ databases">
        <title>Whole genome shotgun sequence of Gordonia alkanivorans NBRC 16433.</title>
        <authorList>
            <person name="Hosoyama A."/>
            <person name="Nakamura S."/>
            <person name="Takarada H."/>
            <person name="Tsuchikane K."/>
            <person name="Yamazaki S."/>
            <person name="Fujita N."/>
        </authorList>
    </citation>
    <scope>NUCLEOTIDE SEQUENCE [LARGE SCALE GENOMIC DNA]</scope>
    <source>
        <strain evidence="6 7">NBRC 16433</strain>
    </source>
</reference>
<dbReference type="GO" id="GO:0009254">
    <property type="term" value="P:peptidoglycan turnover"/>
    <property type="evidence" value="ECO:0007669"/>
    <property type="project" value="TreeGrafter"/>
</dbReference>
<protein>
    <recommendedName>
        <fullName evidence="2">N-acetylmuramoyl-L-alanine amidase</fullName>
        <ecNumber evidence="2">3.5.1.28</ecNumber>
    </recommendedName>
</protein>
<dbReference type="STRING" id="1027371.GOALK_116_00260"/>
<dbReference type="InterPro" id="IPR051206">
    <property type="entry name" value="NAMLAA_amidase_2"/>
</dbReference>
<sequence length="355" mass="38415">MTPVAWTGDPIWLADVLRAEGLKVIEHAGWRGRGHGDFRDLRGVMCHHTAGGGPDDWRVVQSGRPGLPGPLAQLVLERDGTFRVIAVGVAWHAGAGSHPGWPTDNANWHVIGIEGVNNGVGQAWPAAQMDAYRRGCAAILRRIGRPASDCVGHKEWSSEGKIDPNFDMVSFRAEVARLITGGPPVPVENEIDAEAVVARAWIGARLTHGELPTADGIGRFARFANGSIYWHPDVRNGEATAVPAHLMETHAQYGYETGFLGYPTLRHTVVPGVGDIQAFEGGTLYRRYGHDGFPVRGVIGRRWAAEGHETGPLGWPISDEYDNGTGGLAQDFQKGRLQWDPSGVVKEMGRRSDAV</sequence>
<evidence type="ECO:0000313" key="6">
    <source>
        <dbReference type="EMBL" id="GAA14767.1"/>
    </source>
</evidence>
<keyword evidence="3" id="KW-0378">Hydrolase</keyword>
<name>F9W1M8_9ACTN</name>
<dbReference type="EC" id="3.5.1.28" evidence="2"/>
<dbReference type="AlphaFoldDB" id="F9W1M8"/>
<dbReference type="GO" id="GO:0009253">
    <property type="term" value="P:peptidoglycan catabolic process"/>
    <property type="evidence" value="ECO:0007669"/>
    <property type="project" value="InterPro"/>
</dbReference>
<comment type="catalytic activity">
    <reaction evidence="1">
        <text>Hydrolyzes the link between N-acetylmuramoyl residues and L-amino acid residues in certain cell-wall glycopeptides.</text>
        <dbReference type="EC" id="3.5.1.28"/>
    </reaction>
</comment>
<dbReference type="eggNOG" id="COG5479">
    <property type="taxonomic scope" value="Bacteria"/>
</dbReference>
<dbReference type="GO" id="GO:0008745">
    <property type="term" value="F:N-acetylmuramoyl-L-alanine amidase activity"/>
    <property type="evidence" value="ECO:0007669"/>
    <property type="project" value="UniProtKB-EC"/>
</dbReference>
<evidence type="ECO:0000256" key="4">
    <source>
        <dbReference type="ARBA" id="ARBA00023316"/>
    </source>
</evidence>
<organism evidence="6 7">
    <name type="scientific">Gordonia alkanivorans NBRC 16433</name>
    <dbReference type="NCBI Taxonomy" id="1027371"/>
    <lineage>
        <taxon>Bacteria</taxon>
        <taxon>Bacillati</taxon>
        <taxon>Actinomycetota</taxon>
        <taxon>Actinomycetes</taxon>
        <taxon>Mycobacteriales</taxon>
        <taxon>Gordoniaceae</taxon>
        <taxon>Gordonia</taxon>
    </lineage>
</organism>
<keyword evidence="4" id="KW-0961">Cell wall biogenesis/degradation</keyword>
<dbReference type="PANTHER" id="PTHR30417:SF1">
    <property type="entry name" value="N-ACETYLMURAMOYL-L-ALANINE AMIDASE AMID"/>
    <property type="match status" value="1"/>
</dbReference>
<dbReference type="InterPro" id="IPR036505">
    <property type="entry name" value="Amidase/PGRP_sf"/>
</dbReference>
<dbReference type="InterPro" id="IPR002502">
    <property type="entry name" value="Amidase_domain"/>
</dbReference>
<accession>F9W1M8</accession>
<evidence type="ECO:0000256" key="2">
    <source>
        <dbReference type="ARBA" id="ARBA00011901"/>
    </source>
</evidence>
<dbReference type="eggNOG" id="COG3023">
    <property type="taxonomic scope" value="Bacteria"/>
</dbReference>
<dbReference type="Pfam" id="PF01510">
    <property type="entry name" value="Amidase_2"/>
    <property type="match status" value="1"/>
</dbReference>
<comment type="caution">
    <text evidence="6">The sequence shown here is derived from an EMBL/GenBank/DDBJ whole genome shotgun (WGS) entry which is preliminary data.</text>
</comment>
<dbReference type="Pfam" id="PF08310">
    <property type="entry name" value="LGFP"/>
    <property type="match status" value="3"/>
</dbReference>
<dbReference type="GO" id="GO:0071555">
    <property type="term" value="P:cell wall organization"/>
    <property type="evidence" value="ECO:0007669"/>
    <property type="project" value="UniProtKB-KW"/>
</dbReference>
<evidence type="ECO:0000259" key="5">
    <source>
        <dbReference type="SMART" id="SM00644"/>
    </source>
</evidence>
<evidence type="ECO:0000256" key="1">
    <source>
        <dbReference type="ARBA" id="ARBA00001561"/>
    </source>
</evidence>
<dbReference type="PANTHER" id="PTHR30417">
    <property type="entry name" value="N-ACETYLMURAMOYL-L-ALANINE AMIDASE AMID"/>
    <property type="match status" value="1"/>
</dbReference>
<dbReference type="InterPro" id="IPR013207">
    <property type="entry name" value="LGFP"/>
</dbReference>
<dbReference type="SUPFAM" id="SSF55846">
    <property type="entry name" value="N-acetylmuramoyl-L-alanine amidase-like"/>
    <property type="match status" value="1"/>
</dbReference>
<feature type="domain" description="N-acetylmuramoyl-L-alanine amidase" evidence="5">
    <location>
        <begin position="29"/>
        <end position="165"/>
    </location>
</feature>
<dbReference type="Proteomes" id="UP000003558">
    <property type="component" value="Unassembled WGS sequence"/>
</dbReference>
<evidence type="ECO:0000313" key="7">
    <source>
        <dbReference type="Proteomes" id="UP000003558"/>
    </source>
</evidence>
<evidence type="ECO:0000256" key="3">
    <source>
        <dbReference type="ARBA" id="ARBA00022801"/>
    </source>
</evidence>
<gene>
    <name evidence="6" type="ORF">GOALK_116_00260</name>
</gene>
<dbReference type="EMBL" id="BACI01000116">
    <property type="protein sequence ID" value="GAA14767.1"/>
    <property type="molecule type" value="Genomic_DNA"/>
</dbReference>